<sequence length="345" mass="37129">MSQPVIPGGARRGDLELTQRQREVFVAVVAQHGRTTRPVGSDSLAAQGVRGSSAAIRSALAELEELGLLARVHASSGRVPSSAGYAHYVCHEVTPAPLGDEALRRIDERLRRSARDVEQLLEEASRVLATLTQQLGLAASAPLERERVESLELAPLDPERCMLVFGLRGGTVRTLQLEFESPLDHAALEEVERTLRGSLLRLTLSEVRERLEESPALVRDSAMRIVTRALRARLGAPELARFHSSGAGWIASEPEWSAARELGPLMRIVEEGPPLDRLLVTPLAGQAAVRIALDEDRALTGLSLVTFPLAGSNPVAIGVLGPLRMDYARALAAVEAVGSRVAGYL</sequence>
<keyword evidence="3 5" id="KW-0346">Stress response</keyword>
<comment type="caution">
    <text evidence="8">The sequence shown here is derived from an EMBL/GenBank/DDBJ whole genome shotgun (WGS) entry which is preliminary data.</text>
</comment>
<dbReference type="InterPro" id="IPR029016">
    <property type="entry name" value="GAF-like_dom_sf"/>
</dbReference>
<evidence type="ECO:0000313" key="8">
    <source>
        <dbReference type="EMBL" id="NOT34619.1"/>
    </source>
</evidence>
<dbReference type="PIRSF" id="PIRSF005485">
    <property type="entry name" value="HrcA"/>
    <property type="match status" value="1"/>
</dbReference>
<evidence type="ECO:0000259" key="7">
    <source>
        <dbReference type="Pfam" id="PF01628"/>
    </source>
</evidence>
<evidence type="ECO:0000313" key="9">
    <source>
        <dbReference type="Proteomes" id="UP000580839"/>
    </source>
</evidence>
<dbReference type="GO" id="GO:0045892">
    <property type="term" value="P:negative regulation of DNA-templated transcription"/>
    <property type="evidence" value="ECO:0007669"/>
    <property type="project" value="UniProtKB-UniRule"/>
</dbReference>
<dbReference type="Gene3D" id="3.30.450.40">
    <property type="match status" value="1"/>
</dbReference>
<dbReference type="InterPro" id="IPR021153">
    <property type="entry name" value="HrcA_C"/>
</dbReference>
<dbReference type="PANTHER" id="PTHR34824:SF1">
    <property type="entry name" value="HEAT-INDUCIBLE TRANSCRIPTION REPRESSOR HRCA"/>
    <property type="match status" value="1"/>
</dbReference>
<feature type="domain" description="Heat-inducible transcription repressor HrcA C-terminal" evidence="7">
    <location>
        <begin position="118"/>
        <end position="330"/>
    </location>
</feature>
<dbReference type="InterPro" id="IPR036388">
    <property type="entry name" value="WH-like_DNA-bd_sf"/>
</dbReference>
<dbReference type="PANTHER" id="PTHR34824">
    <property type="entry name" value="HEAT-INDUCIBLE TRANSCRIPTION REPRESSOR HRCA"/>
    <property type="match status" value="1"/>
</dbReference>
<proteinExistence type="inferred from homology"/>
<protein>
    <recommendedName>
        <fullName evidence="5">Heat-inducible transcription repressor HrcA</fullName>
    </recommendedName>
</protein>
<comment type="function">
    <text evidence="5">Negative regulator of class I heat shock genes (grpE-dnaK-dnaJ and groELS operons). Prevents heat-shock induction of these operons.</text>
</comment>
<dbReference type="InterPro" id="IPR023120">
    <property type="entry name" value="WHTH_transcript_rep_HrcA_IDD"/>
</dbReference>
<gene>
    <name evidence="5" type="primary">hrcA</name>
    <name evidence="8" type="ORF">HOP12_10685</name>
</gene>
<comment type="similarity">
    <text evidence="5">Belongs to the HrcA family.</text>
</comment>
<keyword evidence="4 5" id="KW-0804">Transcription</keyword>
<name>A0A849SZV8_UNCEI</name>
<dbReference type="Pfam" id="PF01628">
    <property type="entry name" value="HrcA"/>
    <property type="match status" value="1"/>
</dbReference>
<feature type="coiled-coil region" evidence="6">
    <location>
        <begin position="103"/>
        <end position="134"/>
    </location>
</feature>
<dbReference type="HAMAP" id="MF_00081">
    <property type="entry name" value="HrcA"/>
    <property type="match status" value="1"/>
</dbReference>
<organism evidence="8 9">
    <name type="scientific">Eiseniibacteriota bacterium</name>
    <dbReference type="NCBI Taxonomy" id="2212470"/>
    <lineage>
        <taxon>Bacteria</taxon>
        <taxon>Candidatus Eiseniibacteriota</taxon>
    </lineage>
</organism>
<evidence type="ECO:0000256" key="6">
    <source>
        <dbReference type="SAM" id="Coils"/>
    </source>
</evidence>
<dbReference type="SUPFAM" id="SSF46785">
    <property type="entry name" value="Winged helix' DNA-binding domain"/>
    <property type="match status" value="1"/>
</dbReference>
<reference evidence="8 9" key="1">
    <citation type="submission" date="2020-04" db="EMBL/GenBank/DDBJ databases">
        <title>Metagenomic profiling of ammonia- and methane-oxidizing microorganisms in a Dutch drinking water treatment plant.</title>
        <authorList>
            <person name="Poghosyan L."/>
            <person name="Leucker S."/>
        </authorList>
    </citation>
    <scope>NUCLEOTIDE SEQUENCE [LARGE SCALE GENOMIC DNA]</scope>
    <source>
        <strain evidence="8">S-RSF-IL-03</strain>
    </source>
</reference>
<keyword evidence="1 5" id="KW-0678">Repressor</keyword>
<evidence type="ECO:0000256" key="5">
    <source>
        <dbReference type="HAMAP-Rule" id="MF_00081"/>
    </source>
</evidence>
<dbReference type="Gene3D" id="1.10.10.10">
    <property type="entry name" value="Winged helix-like DNA-binding domain superfamily/Winged helix DNA-binding domain"/>
    <property type="match status" value="1"/>
</dbReference>
<dbReference type="EMBL" id="JABFRW010000134">
    <property type="protein sequence ID" value="NOT34619.1"/>
    <property type="molecule type" value="Genomic_DNA"/>
</dbReference>
<evidence type="ECO:0000256" key="3">
    <source>
        <dbReference type="ARBA" id="ARBA00023016"/>
    </source>
</evidence>
<evidence type="ECO:0000256" key="4">
    <source>
        <dbReference type="ARBA" id="ARBA00023163"/>
    </source>
</evidence>
<dbReference type="InterPro" id="IPR036390">
    <property type="entry name" value="WH_DNA-bd_sf"/>
</dbReference>
<accession>A0A849SZV8</accession>
<keyword evidence="2 5" id="KW-0805">Transcription regulation</keyword>
<dbReference type="Gene3D" id="3.30.390.60">
    <property type="entry name" value="Heat-inducible transcription repressor hrca homolog, domain 3"/>
    <property type="match status" value="1"/>
</dbReference>
<keyword evidence="6" id="KW-0175">Coiled coil</keyword>
<evidence type="ECO:0000256" key="2">
    <source>
        <dbReference type="ARBA" id="ARBA00023015"/>
    </source>
</evidence>
<dbReference type="InterPro" id="IPR002571">
    <property type="entry name" value="HrcA"/>
</dbReference>
<dbReference type="SUPFAM" id="SSF55781">
    <property type="entry name" value="GAF domain-like"/>
    <property type="match status" value="1"/>
</dbReference>
<evidence type="ECO:0000256" key="1">
    <source>
        <dbReference type="ARBA" id="ARBA00022491"/>
    </source>
</evidence>
<dbReference type="Proteomes" id="UP000580839">
    <property type="component" value="Unassembled WGS sequence"/>
</dbReference>
<dbReference type="GO" id="GO:0003677">
    <property type="term" value="F:DNA binding"/>
    <property type="evidence" value="ECO:0007669"/>
    <property type="project" value="InterPro"/>
</dbReference>
<dbReference type="AlphaFoldDB" id="A0A849SZV8"/>